<protein>
    <submittedName>
        <fullName evidence="2">Uncharacterized protein</fullName>
    </submittedName>
</protein>
<feature type="region of interest" description="Disordered" evidence="1">
    <location>
        <begin position="611"/>
        <end position="668"/>
    </location>
</feature>
<proteinExistence type="predicted"/>
<gene>
    <name evidence="2" type="ORF">WHR41_09390</name>
</gene>
<dbReference type="AlphaFoldDB" id="A0AB34KF26"/>
<sequence length="853" mass="97720">MEQFRTLSIHCPKYRATIRKRCRFARYFAVAAKPTTVDIIDKETGAAKAVAQHRGGYLKRLLEWVEEGKKTEMSERRRCEASPRLTHTGWEEHIGVHKEWAVRMIQPSIRKEGETESHTHQARGMQKSEDALKKACAATSILIRRLFKISQLGIVDRAAMENVNRREAGATSNDRPFYGKQKVQTVRRYADKFVKVLRYIWRTEHMEDRPEYRLTRSQQARLQDYRREAAKTNGQKDESIRVALVFWIVVFDHKLGDREFDSAILSGLAVLGADSDNGGWMPAINYTPALAAIIRTMRAMVIRRAWCQWRQHISEQSAAGVPDDKAREEAPSVFDGVKAAVHQFMTLTVFGSQPTPLNTVYTQKTYGMKIRYTAKEEGQISWEGDETMLCRKMKFNMSDVGTVVHGLLSTARQRLIGELLMLPVAERANANEWKPIGLPRFELKQIADNHSVMDKGWTFFADVRNEWVVDGATWMGQRALREPGIEAKFINVDEGLEDGSAAIDWNKDAVTDYLRAVTRFKEELMVLVHMSAGAPARSTELTSIQRVNGQNARSQRGLWYSASQSMKKVHRFVPREVGEIVIYYLWLVEPFERIVQAGANGQQSYSSWLWEPAPEEDCPDEDVEHLDDGDDSEREACPASTDQTEDDVVDNEENDEAAEGHGSIVTNRPRQRARNCDGYWTTDRTRRVMQRETEKRIGVRIGISDWRQVYPAIHREFTTDKETCGALDRMYDNRQAAPDPVADDNIAVIRAKQSGHSFQMEENIYGRSAQQSPFATIAEKEMFRRVSSDWHRFLWFPSARSDESVDRDVRRRIKKEREDAKRKCGRSARWQSCGDFTTTPAPSSEGCKGRPCK</sequence>
<dbReference type="EMBL" id="JAAQHG020000065">
    <property type="protein sequence ID" value="KAL1582125.1"/>
    <property type="molecule type" value="Genomic_DNA"/>
</dbReference>
<feature type="region of interest" description="Disordered" evidence="1">
    <location>
        <begin position="816"/>
        <end position="853"/>
    </location>
</feature>
<feature type="compositionally biased region" description="Acidic residues" evidence="1">
    <location>
        <begin position="643"/>
        <end position="657"/>
    </location>
</feature>
<evidence type="ECO:0000256" key="1">
    <source>
        <dbReference type="SAM" id="MobiDB-lite"/>
    </source>
</evidence>
<dbReference type="RefSeq" id="XP_069225232.1">
    <property type="nucleotide sequence ID" value="XM_069377993.1"/>
</dbReference>
<comment type="caution">
    <text evidence="2">The sequence shown here is derived from an EMBL/GenBank/DDBJ whole genome shotgun (WGS) entry which is preliminary data.</text>
</comment>
<evidence type="ECO:0000313" key="2">
    <source>
        <dbReference type="EMBL" id="KAL1582125.1"/>
    </source>
</evidence>
<name>A0AB34KF26_9PEZI</name>
<feature type="compositionally biased region" description="Acidic residues" evidence="1">
    <location>
        <begin position="613"/>
        <end position="633"/>
    </location>
</feature>
<keyword evidence="3" id="KW-1185">Reference proteome</keyword>
<organism evidence="2 3">
    <name type="scientific">Cladosporium halotolerans</name>
    <dbReference type="NCBI Taxonomy" id="1052096"/>
    <lineage>
        <taxon>Eukaryota</taxon>
        <taxon>Fungi</taxon>
        <taxon>Dikarya</taxon>
        <taxon>Ascomycota</taxon>
        <taxon>Pezizomycotina</taxon>
        <taxon>Dothideomycetes</taxon>
        <taxon>Dothideomycetidae</taxon>
        <taxon>Cladosporiales</taxon>
        <taxon>Cladosporiaceae</taxon>
        <taxon>Cladosporium</taxon>
    </lineage>
</organism>
<accession>A0AB34KF26</accession>
<evidence type="ECO:0000313" key="3">
    <source>
        <dbReference type="Proteomes" id="UP000803884"/>
    </source>
</evidence>
<dbReference type="GeneID" id="96010831"/>
<dbReference type="Proteomes" id="UP000803884">
    <property type="component" value="Unassembled WGS sequence"/>
</dbReference>
<reference evidence="2 3" key="1">
    <citation type="journal article" date="2020" name="Microbiol. Resour. Announc.">
        <title>Draft Genome Sequence of a Cladosporium Species Isolated from the Mesophotic Ascidian Didemnum maculosum.</title>
        <authorList>
            <person name="Gioti A."/>
            <person name="Siaperas R."/>
            <person name="Nikolaivits E."/>
            <person name="Le Goff G."/>
            <person name="Ouazzani J."/>
            <person name="Kotoulas G."/>
            <person name="Topakas E."/>
        </authorList>
    </citation>
    <scope>NUCLEOTIDE SEQUENCE [LARGE SCALE GENOMIC DNA]</scope>
    <source>
        <strain evidence="2 3">TM138-S3</strain>
    </source>
</reference>